<protein>
    <recommendedName>
        <fullName evidence="6">HMG box domain-containing protein</fullName>
    </recommendedName>
</protein>
<evidence type="ECO:0000256" key="4">
    <source>
        <dbReference type="PROSITE-ProRule" id="PRU00267"/>
    </source>
</evidence>
<dbReference type="SUPFAM" id="SSF47095">
    <property type="entry name" value="HMG-box"/>
    <property type="match status" value="1"/>
</dbReference>
<reference evidence="7" key="1">
    <citation type="submission" date="2025-08" db="UniProtKB">
        <authorList>
            <consortium name="Ensembl"/>
        </authorList>
    </citation>
    <scope>IDENTIFICATION</scope>
</reference>
<feature type="domain" description="HMG box" evidence="6">
    <location>
        <begin position="72"/>
        <end position="118"/>
    </location>
</feature>
<dbReference type="Ensembl" id="ENSPMGT00000025257.1">
    <property type="protein sequence ID" value="ENSPMGP00000023707.1"/>
    <property type="gene ID" value="ENSPMGG00000019174.1"/>
</dbReference>
<dbReference type="Gene3D" id="1.10.30.10">
    <property type="entry name" value="High mobility group box domain"/>
    <property type="match status" value="1"/>
</dbReference>
<evidence type="ECO:0000256" key="3">
    <source>
        <dbReference type="ARBA" id="ARBA00023242"/>
    </source>
</evidence>
<accession>A0A3B4B2A8</accession>
<keyword evidence="5" id="KW-0175">Coiled coil</keyword>
<dbReference type="PROSITE" id="PS50118">
    <property type="entry name" value="HMG_BOX_2"/>
    <property type="match status" value="1"/>
</dbReference>
<proteinExistence type="predicted"/>
<evidence type="ECO:0000256" key="2">
    <source>
        <dbReference type="ARBA" id="ARBA00023125"/>
    </source>
</evidence>
<sequence length="134" mass="15666">MRKSVPNSKKNKTWSVALKTFDWTKVAFKHFTPEECDAKWKEIMQKLRKIKTLNELIVDAQNAVNDAKMELPKKPLSANALFFAENKERFKKRNPGVKSREMMKFVNDTFKKLPSEKKVGLNINTFFIHVCMCP</sequence>
<evidence type="ECO:0000256" key="1">
    <source>
        <dbReference type="ARBA" id="ARBA00004123"/>
    </source>
</evidence>
<dbReference type="AlphaFoldDB" id="A0A3B4B2A8"/>
<organism evidence="7 8">
    <name type="scientific">Periophthalmus magnuspinnatus</name>
    <dbReference type="NCBI Taxonomy" id="409849"/>
    <lineage>
        <taxon>Eukaryota</taxon>
        <taxon>Metazoa</taxon>
        <taxon>Chordata</taxon>
        <taxon>Craniata</taxon>
        <taxon>Vertebrata</taxon>
        <taxon>Euteleostomi</taxon>
        <taxon>Actinopterygii</taxon>
        <taxon>Neopterygii</taxon>
        <taxon>Teleostei</taxon>
        <taxon>Neoteleostei</taxon>
        <taxon>Acanthomorphata</taxon>
        <taxon>Gobiaria</taxon>
        <taxon>Gobiiformes</taxon>
        <taxon>Gobioidei</taxon>
        <taxon>Gobiidae</taxon>
        <taxon>Oxudercinae</taxon>
        <taxon>Periophthalmus</taxon>
    </lineage>
</organism>
<evidence type="ECO:0000256" key="5">
    <source>
        <dbReference type="SAM" id="Coils"/>
    </source>
</evidence>
<evidence type="ECO:0000259" key="6">
    <source>
        <dbReference type="PROSITE" id="PS50118"/>
    </source>
</evidence>
<dbReference type="InterPro" id="IPR051762">
    <property type="entry name" value="UBF1"/>
</dbReference>
<feature type="coiled-coil region" evidence="5">
    <location>
        <begin position="43"/>
        <end position="70"/>
    </location>
</feature>
<keyword evidence="8" id="KW-1185">Reference proteome</keyword>
<dbReference type="PANTHER" id="PTHR46318">
    <property type="entry name" value="UPSTREAM BINDING TRANSCRIPTION FACTOR"/>
    <property type="match status" value="1"/>
</dbReference>
<dbReference type="InterPro" id="IPR036910">
    <property type="entry name" value="HMG_box_dom_sf"/>
</dbReference>
<dbReference type="Proteomes" id="UP000261520">
    <property type="component" value="Unplaced"/>
</dbReference>
<name>A0A3B4B2A8_9GOBI</name>
<reference evidence="7" key="2">
    <citation type="submission" date="2025-09" db="UniProtKB">
        <authorList>
            <consortium name="Ensembl"/>
        </authorList>
    </citation>
    <scope>IDENTIFICATION</scope>
</reference>
<dbReference type="Pfam" id="PF00505">
    <property type="entry name" value="HMG_box"/>
    <property type="match status" value="1"/>
</dbReference>
<feature type="DNA-binding region" description="HMG box" evidence="4">
    <location>
        <begin position="72"/>
        <end position="118"/>
    </location>
</feature>
<comment type="subcellular location">
    <subcellularLocation>
        <location evidence="1">Nucleus</location>
    </subcellularLocation>
</comment>
<dbReference type="GO" id="GO:0003677">
    <property type="term" value="F:DNA binding"/>
    <property type="evidence" value="ECO:0007669"/>
    <property type="project" value="UniProtKB-UniRule"/>
</dbReference>
<dbReference type="InterPro" id="IPR009071">
    <property type="entry name" value="HMG_box_dom"/>
</dbReference>
<evidence type="ECO:0000313" key="7">
    <source>
        <dbReference type="Ensembl" id="ENSPMGP00000023707.1"/>
    </source>
</evidence>
<dbReference type="GO" id="GO:0005634">
    <property type="term" value="C:nucleus"/>
    <property type="evidence" value="ECO:0007669"/>
    <property type="project" value="UniProtKB-SubCell"/>
</dbReference>
<evidence type="ECO:0000313" key="8">
    <source>
        <dbReference type="Proteomes" id="UP000261520"/>
    </source>
</evidence>
<keyword evidence="3 4" id="KW-0539">Nucleus</keyword>
<dbReference type="PANTHER" id="PTHR46318:SF2">
    <property type="entry name" value="NUCLEOLAR TRANSCRIPTION FACTOR 1"/>
    <property type="match status" value="1"/>
</dbReference>
<keyword evidence="2 4" id="KW-0238">DNA-binding</keyword>
<dbReference type="STRING" id="409849.ENSPMGP00000023707"/>